<dbReference type="PANTHER" id="PTHR22776:SF42">
    <property type="entry name" value="PROTEIN MAL2"/>
    <property type="match status" value="1"/>
</dbReference>
<dbReference type="InterPro" id="IPR013295">
    <property type="entry name" value="MAL"/>
</dbReference>
<dbReference type="InterPro" id="IPR050578">
    <property type="entry name" value="MARVEL-CKLF_proteins"/>
</dbReference>
<evidence type="ECO:0000259" key="7">
    <source>
        <dbReference type="PROSITE" id="PS51225"/>
    </source>
</evidence>
<reference evidence="8" key="2">
    <citation type="submission" date="2025-08" db="UniProtKB">
        <authorList>
            <consortium name="Ensembl"/>
        </authorList>
    </citation>
    <scope>IDENTIFICATION</scope>
</reference>
<evidence type="ECO:0000313" key="8">
    <source>
        <dbReference type="Ensembl" id="ENSDCDP00010053020.1"/>
    </source>
</evidence>
<evidence type="ECO:0000256" key="5">
    <source>
        <dbReference type="PROSITE-ProRule" id="PRU00581"/>
    </source>
</evidence>
<dbReference type="GO" id="GO:0042552">
    <property type="term" value="P:myelination"/>
    <property type="evidence" value="ECO:0007669"/>
    <property type="project" value="TreeGrafter"/>
</dbReference>
<feature type="transmembrane region" description="Helical" evidence="6">
    <location>
        <begin position="129"/>
        <end position="154"/>
    </location>
</feature>
<dbReference type="Ensembl" id="ENSDCDT00010063516.1">
    <property type="protein sequence ID" value="ENSDCDP00010053020.1"/>
    <property type="gene ID" value="ENSDCDG00010030867.1"/>
</dbReference>
<dbReference type="PRINTS" id="PR01884">
    <property type="entry name" value="MALPROTEIN"/>
</dbReference>
<dbReference type="AlphaFoldDB" id="A0AAY4E5W6"/>
<evidence type="ECO:0000256" key="1">
    <source>
        <dbReference type="ARBA" id="ARBA00004141"/>
    </source>
</evidence>
<keyword evidence="9" id="KW-1185">Reference proteome</keyword>
<dbReference type="GeneTree" id="ENSGT00940000159514"/>
<dbReference type="Pfam" id="PF01284">
    <property type="entry name" value="MARVEL"/>
    <property type="match status" value="1"/>
</dbReference>
<reference evidence="8 9" key="1">
    <citation type="submission" date="2020-06" db="EMBL/GenBank/DDBJ databases">
        <authorList>
            <consortium name="Wellcome Sanger Institute Data Sharing"/>
        </authorList>
    </citation>
    <scope>NUCLEOTIDE SEQUENCE [LARGE SCALE GENOMIC DNA]</scope>
</reference>
<name>A0AAY4E5W6_9TELE</name>
<protein>
    <recommendedName>
        <fullName evidence="7">MARVEL domain-containing protein</fullName>
    </recommendedName>
</protein>
<gene>
    <name evidence="8" type="primary">MAL2</name>
</gene>
<keyword evidence="2 5" id="KW-0812">Transmembrane</keyword>
<comment type="subcellular location">
    <subcellularLocation>
        <location evidence="1">Membrane</location>
        <topology evidence="1">Multi-pass membrane protein</topology>
    </subcellularLocation>
</comment>
<keyword evidence="4 5" id="KW-0472">Membrane</keyword>
<evidence type="ECO:0000256" key="2">
    <source>
        <dbReference type="ARBA" id="ARBA00022692"/>
    </source>
</evidence>
<accession>A0AAY4E5W6</accession>
<sequence length="248" mass="27302">MGVACTCPPSCIRRWMGVACTCPLQVFLRVGVASTCPPPGIPRRMGVATHLLRALGFRRPRPVLPVSGGMAEQTNPAATAFPAPKISLPLGLDLLRTISGALICLEIVFGGLVWVLVASSNVPVPLLQGWVMFVSVTMFCCSTAYLLLFLLGLAERIDTDWNFLDMFYHFIALLFYFGAFVLEAATTAARTVPLNTTAPNCLIRPTSNIITFMDKRQYNINVVATIFAFVVTMCYACSMFMGFRRWRK</sequence>
<dbReference type="GO" id="GO:0019911">
    <property type="term" value="F:structural constituent of myelin sheath"/>
    <property type="evidence" value="ECO:0007669"/>
    <property type="project" value="TreeGrafter"/>
</dbReference>
<dbReference type="Proteomes" id="UP000694580">
    <property type="component" value="Chromosome 7"/>
</dbReference>
<evidence type="ECO:0000256" key="3">
    <source>
        <dbReference type="ARBA" id="ARBA00022989"/>
    </source>
</evidence>
<keyword evidence="3 6" id="KW-1133">Transmembrane helix</keyword>
<dbReference type="GO" id="GO:0016020">
    <property type="term" value="C:membrane"/>
    <property type="evidence" value="ECO:0007669"/>
    <property type="project" value="UniProtKB-SubCell"/>
</dbReference>
<feature type="transmembrane region" description="Helical" evidence="6">
    <location>
        <begin position="222"/>
        <end position="243"/>
    </location>
</feature>
<organism evidence="8 9">
    <name type="scientific">Denticeps clupeoides</name>
    <name type="common">denticle herring</name>
    <dbReference type="NCBI Taxonomy" id="299321"/>
    <lineage>
        <taxon>Eukaryota</taxon>
        <taxon>Metazoa</taxon>
        <taxon>Chordata</taxon>
        <taxon>Craniata</taxon>
        <taxon>Vertebrata</taxon>
        <taxon>Euteleostomi</taxon>
        <taxon>Actinopterygii</taxon>
        <taxon>Neopterygii</taxon>
        <taxon>Teleostei</taxon>
        <taxon>Clupei</taxon>
        <taxon>Clupeiformes</taxon>
        <taxon>Denticipitoidei</taxon>
        <taxon>Denticipitidae</taxon>
        <taxon>Denticeps</taxon>
    </lineage>
</organism>
<evidence type="ECO:0000313" key="9">
    <source>
        <dbReference type="Proteomes" id="UP000694580"/>
    </source>
</evidence>
<reference evidence="8" key="3">
    <citation type="submission" date="2025-09" db="UniProtKB">
        <authorList>
            <consortium name="Ensembl"/>
        </authorList>
    </citation>
    <scope>IDENTIFICATION</scope>
</reference>
<dbReference type="InterPro" id="IPR008253">
    <property type="entry name" value="Marvel"/>
</dbReference>
<proteinExistence type="predicted"/>
<dbReference type="PANTHER" id="PTHR22776">
    <property type="entry name" value="MARVEL-CONTAINING POTENTIAL LIPID RAFT-ASSOCIATED PROTEIN"/>
    <property type="match status" value="1"/>
</dbReference>
<dbReference type="PROSITE" id="PS51225">
    <property type="entry name" value="MARVEL"/>
    <property type="match status" value="1"/>
</dbReference>
<feature type="domain" description="MARVEL" evidence="7">
    <location>
        <begin position="94"/>
        <end position="247"/>
    </location>
</feature>
<feature type="transmembrane region" description="Helical" evidence="6">
    <location>
        <begin position="166"/>
        <end position="185"/>
    </location>
</feature>
<feature type="transmembrane region" description="Helical" evidence="6">
    <location>
        <begin position="94"/>
        <end position="117"/>
    </location>
</feature>
<evidence type="ECO:0000256" key="4">
    <source>
        <dbReference type="ARBA" id="ARBA00023136"/>
    </source>
</evidence>
<evidence type="ECO:0000256" key="6">
    <source>
        <dbReference type="SAM" id="Phobius"/>
    </source>
</evidence>